<evidence type="ECO:0000313" key="1">
    <source>
        <dbReference type="EMBL" id="KAJ6389434.1"/>
    </source>
</evidence>
<proteinExistence type="predicted"/>
<keyword evidence="2" id="KW-1185">Reference proteome</keyword>
<reference evidence="1" key="1">
    <citation type="submission" date="2022-10" db="EMBL/GenBank/DDBJ databases">
        <authorList>
            <person name="Hyden B.L."/>
            <person name="Feng K."/>
            <person name="Yates T."/>
            <person name="Jawdy S."/>
            <person name="Smart L.B."/>
            <person name="Muchero W."/>
        </authorList>
    </citation>
    <scope>NUCLEOTIDE SEQUENCE</scope>
    <source>
        <tissue evidence="1">Shoot tip</tissue>
    </source>
</reference>
<gene>
    <name evidence="1" type="ORF">OIU77_027713</name>
</gene>
<name>A0ABQ9BTU6_9ROSI</name>
<accession>A0ABQ9BTU6</accession>
<dbReference type="Proteomes" id="UP001141253">
    <property type="component" value="Chromosome 3"/>
</dbReference>
<dbReference type="EMBL" id="JAPFFI010000007">
    <property type="protein sequence ID" value="KAJ6389434.1"/>
    <property type="molecule type" value="Genomic_DNA"/>
</dbReference>
<reference evidence="1" key="2">
    <citation type="journal article" date="2023" name="Int. J. Mol. Sci.">
        <title>De Novo Assembly and Annotation of 11 Diverse Shrub Willow (Salix) Genomes Reveals Novel Gene Organization in Sex-Linked Regions.</title>
        <authorList>
            <person name="Hyden B."/>
            <person name="Feng K."/>
            <person name="Yates T.B."/>
            <person name="Jawdy S."/>
            <person name="Cereghino C."/>
            <person name="Smart L.B."/>
            <person name="Muchero W."/>
        </authorList>
    </citation>
    <scope>NUCLEOTIDE SEQUENCE</scope>
    <source>
        <tissue evidence="1">Shoot tip</tissue>
    </source>
</reference>
<sequence>MSSKGHLQHLDKQFHYHYPYLDFLCHHLLHFLSQSHLQLVSHYPPSIQLPHLMYC</sequence>
<comment type="caution">
    <text evidence="1">The sequence shown here is derived from an EMBL/GenBank/DDBJ whole genome shotgun (WGS) entry which is preliminary data.</text>
</comment>
<organism evidence="1 2">
    <name type="scientific">Salix suchowensis</name>
    <dbReference type="NCBI Taxonomy" id="1278906"/>
    <lineage>
        <taxon>Eukaryota</taxon>
        <taxon>Viridiplantae</taxon>
        <taxon>Streptophyta</taxon>
        <taxon>Embryophyta</taxon>
        <taxon>Tracheophyta</taxon>
        <taxon>Spermatophyta</taxon>
        <taxon>Magnoliopsida</taxon>
        <taxon>eudicotyledons</taxon>
        <taxon>Gunneridae</taxon>
        <taxon>Pentapetalae</taxon>
        <taxon>rosids</taxon>
        <taxon>fabids</taxon>
        <taxon>Malpighiales</taxon>
        <taxon>Salicaceae</taxon>
        <taxon>Saliceae</taxon>
        <taxon>Salix</taxon>
    </lineage>
</organism>
<evidence type="ECO:0000313" key="2">
    <source>
        <dbReference type="Proteomes" id="UP001141253"/>
    </source>
</evidence>
<protein>
    <submittedName>
        <fullName evidence="1">Uncharacterized protein</fullName>
    </submittedName>
</protein>